<keyword evidence="2" id="KW-1185">Reference proteome</keyword>
<reference evidence="3" key="1">
    <citation type="submission" date="2017-02" db="UniProtKB">
        <authorList>
            <consortium name="WormBaseParasite"/>
        </authorList>
    </citation>
    <scope>IDENTIFICATION</scope>
</reference>
<evidence type="ECO:0000313" key="2">
    <source>
        <dbReference type="Proteomes" id="UP000271162"/>
    </source>
</evidence>
<dbReference type="Proteomes" id="UP000271162">
    <property type="component" value="Unassembled WGS sequence"/>
</dbReference>
<sequence length="115" mass="13159">MWNQTIGNSSAAMMTYPLVYAILKHQHPHLKDSPAVPPSAAAHELFRGFSFVSPGVVEERRDEKKIRTIPTAKTHPITDDYLLKEFKRKKQLIRHGCVPHIYNVPLSPLFTDRVE</sequence>
<dbReference type="EMBL" id="UYSL01020097">
    <property type="protein sequence ID" value="VDL72721.1"/>
    <property type="molecule type" value="Genomic_DNA"/>
</dbReference>
<accession>A0A0N4Y0Q0</accession>
<dbReference type="AlphaFoldDB" id="A0A0N4Y0Q0"/>
<protein>
    <submittedName>
        <fullName evidence="1 3">Uncharacterized protein</fullName>
    </submittedName>
</protein>
<reference evidence="1 2" key="2">
    <citation type="submission" date="2018-11" db="EMBL/GenBank/DDBJ databases">
        <authorList>
            <consortium name="Pathogen Informatics"/>
        </authorList>
    </citation>
    <scope>NUCLEOTIDE SEQUENCE [LARGE SCALE GENOMIC DNA]</scope>
</reference>
<evidence type="ECO:0000313" key="3">
    <source>
        <dbReference type="WBParaSite" id="NBR_0000913101-mRNA-1"/>
    </source>
</evidence>
<gene>
    <name evidence="1" type="ORF">NBR_LOCUS9132</name>
</gene>
<evidence type="ECO:0000313" key="1">
    <source>
        <dbReference type="EMBL" id="VDL72721.1"/>
    </source>
</evidence>
<proteinExistence type="predicted"/>
<dbReference type="STRING" id="27835.A0A0N4Y0Q0"/>
<organism evidence="3">
    <name type="scientific">Nippostrongylus brasiliensis</name>
    <name type="common">Rat hookworm</name>
    <dbReference type="NCBI Taxonomy" id="27835"/>
    <lineage>
        <taxon>Eukaryota</taxon>
        <taxon>Metazoa</taxon>
        <taxon>Ecdysozoa</taxon>
        <taxon>Nematoda</taxon>
        <taxon>Chromadorea</taxon>
        <taxon>Rhabditida</taxon>
        <taxon>Rhabditina</taxon>
        <taxon>Rhabditomorpha</taxon>
        <taxon>Strongyloidea</taxon>
        <taxon>Heligmosomidae</taxon>
        <taxon>Nippostrongylus</taxon>
    </lineage>
</organism>
<dbReference type="WBParaSite" id="NBR_0000913101-mRNA-1">
    <property type="protein sequence ID" value="NBR_0000913101-mRNA-1"/>
    <property type="gene ID" value="NBR_0000913101"/>
</dbReference>
<name>A0A0N4Y0Q0_NIPBR</name>